<dbReference type="Ensembl" id="ENSHHUT00000072484.1">
    <property type="protein sequence ID" value="ENSHHUP00000070150.1"/>
    <property type="gene ID" value="ENSHHUG00000041274.1"/>
</dbReference>
<reference evidence="7" key="1">
    <citation type="submission" date="2018-06" db="EMBL/GenBank/DDBJ databases">
        <title>Genome assembly of Danube salmon.</title>
        <authorList>
            <person name="Macqueen D.J."/>
            <person name="Gundappa M.K."/>
        </authorList>
    </citation>
    <scope>NUCLEOTIDE SEQUENCE [LARGE SCALE GENOMIC DNA]</scope>
</reference>
<dbReference type="AlphaFoldDB" id="A0A4W5Q879"/>
<dbReference type="PANTHER" id="PTHR24038">
    <property type="entry name" value="STABILIN"/>
    <property type="match status" value="1"/>
</dbReference>
<reference evidence="6" key="2">
    <citation type="submission" date="2025-08" db="UniProtKB">
        <authorList>
            <consortium name="Ensembl"/>
        </authorList>
    </citation>
    <scope>IDENTIFICATION</scope>
</reference>
<dbReference type="PROSITE" id="PS50213">
    <property type="entry name" value="FAS1"/>
    <property type="match status" value="1"/>
</dbReference>
<comment type="subcellular location">
    <subcellularLocation>
        <location evidence="1">Membrane</location>
    </subcellularLocation>
</comment>
<evidence type="ECO:0000313" key="7">
    <source>
        <dbReference type="Proteomes" id="UP000314982"/>
    </source>
</evidence>
<dbReference type="SUPFAM" id="SSF82153">
    <property type="entry name" value="FAS1 domain"/>
    <property type="match status" value="1"/>
</dbReference>
<dbReference type="InterPro" id="IPR000782">
    <property type="entry name" value="FAS1_domain"/>
</dbReference>
<keyword evidence="4" id="KW-0325">Glycoprotein</keyword>
<dbReference type="GO" id="GO:0016020">
    <property type="term" value="C:membrane"/>
    <property type="evidence" value="ECO:0007669"/>
    <property type="project" value="UniProtKB-SubCell"/>
</dbReference>
<evidence type="ECO:0000256" key="2">
    <source>
        <dbReference type="ARBA" id="ARBA00023136"/>
    </source>
</evidence>
<dbReference type="STRING" id="62062.ENSHHUP00000070150"/>
<sequence>RSPEIDLSGNLTALVPSKDAIRNLTNSDQDLWNSRYRLPYLLKAHFLQGIFSIEDLDKQVNQRLPTLHLPTTWEVKSVGGVS</sequence>
<organism evidence="6 7">
    <name type="scientific">Hucho hucho</name>
    <name type="common">huchen</name>
    <dbReference type="NCBI Taxonomy" id="62062"/>
    <lineage>
        <taxon>Eukaryota</taxon>
        <taxon>Metazoa</taxon>
        <taxon>Chordata</taxon>
        <taxon>Craniata</taxon>
        <taxon>Vertebrata</taxon>
        <taxon>Euteleostomi</taxon>
        <taxon>Actinopterygii</taxon>
        <taxon>Neopterygii</taxon>
        <taxon>Teleostei</taxon>
        <taxon>Protacanthopterygii</taxon>
        <taxon>Salmoniformes</taxon>
        <taxon>Salmonidae</taxon>
        <taxon>Salmoninae</taxon>
        <taxon>Hucho</taxon>
    </lineage>
</organism>
<evidence type="ECO:0000259" key="5">
    <source>
        <dbReference type="PROSITE" id="PS50213"/>
    </source>
</evidence>
<evidence type="ECO:0000313" key="6">
    <source>
        <dbReference type="Ensembl" id="ENSHHUP00000070150.1"/>
    </source>
</evidence>
<dbReference type="Gene3D" id="2.30.180.10">
    <property type="entry name" value="FAS1 domain"/>
    <property type="match status" value="1"/>
</dbReference>
<evidence type="ECO:0000256" key="3">
    <source>
        <dbReference type="ARBA" id="ARBA00023157"/>
    </source>
</evidence>
<protein>
    <recommendedName>
        <fullName evidence="5">FAS1 domain-containing protein</fullName>
    </recommendedName>
</protein>
<keyword evidence="7" id="KW-1185">Reference proteome</keyword>
<keyword evidence="2" id="KW-0472">Membrane</keyword>
<dbReference type="Proteomes" id="UP000314982">
    <property type="component" value="Unassembled WGS sequence"/>
</dbReference>
<dbReference type="PANTHER" id="PTHR24038:SF8">
    <property type="entry name" value="STABILIN-1"/>
    <property type="match status" value="1"/>
</dbReference>
<accession>A0A4W5Q879</accession>
<name>A0A4W5Q879_9TELE</name>
<reference evidence="6" key="3">
    <citation type="submission" date="2025-09" db="UniProtKB">
        <authorList>
            <consortium name="Ensembl"/>
        </authorList>
    </citation>
    <scope>IDENTIFICATION</scope>
</reference>
<dbReference type="Pfam" id="PF02469">
    <property type="entry name" value="Fasciclin"/>
    <property type="match status" value="1"/>
</dbReference>
<evidence type="ECO:0000256" key="4">
    <source>
        <dbReference type="ARBA" id="ARBA00023180"/>
    </source>
</evidence>
<feature type="domain" description="FAS1" evidence="5">
    <location>
        <begin position="1"/>
        <end position="82"/>
    </location>
</feature>
<dbReference type="InterPro" id="IPR036378">
    <property type="entry name" value="FAS1_dom_sf"/>
</dbReference>
<proteinExistence type="predicted"/>
<evidence type="ECO:0000256" key="1">
    <source>
        <dbReference type="ARBA" id="ARBA00004370"/>
    </source>
</evidence>
<keyword evidence="3" id="KW-1015">Disulfide bond</keyword>